<accession>A0A6G1DRJ7</accession>
<reference evidence="1 2" key="1">
    <citation type="submission" date="2019-11" db="EMBL/GenBank/DDBJ databases">
        <title>Whole genome sequence of Oryza granulata.</title>
        <authorList>
            <person name="Li W."/>
        </authorList>
    </citation>
    <scope>NUCLEOTIDE SEQUENCE [LARGE SCALE GENOMIC DNA]</scope>
    <source>
        <strain evidence="2">cv. Menghai</strain>
        <tissue evidence="1">Leaf</tissue>
    </source>
</reference>
<dbReference type="Proteomes" id="UP000479710">
    <property type="component" value="Unassembled WGS sequence"/>
</dbReference>
<name>A0A6G1DRJ7_9ORYZ</name>
<keyword evidence="2" id="KW-1185">Reference proteome</keyword>
<evidence type="ECO:0000313" key="1">
    <source>
        <dbReference type="EMBL" id="KAF0915021.1"/>
    </source>
</evidence>
<dbReference type="AlphaFoldDB" id="A0A6G1DRJ7"/>
<comment type="caution">
    <text evidence="1">The sequence shown here is derived from an EMBL/GenBank/DDBJ whole genome shotgun (WGS) entry which is preliminary data.</text>
</comment>
<protein>
    <submittedName>
        <fullName evidence="1">Uncharacterized protein</fullName>
    </submittedName>
</protein>
<gene>
    <name evidence="1" type="ORF">E2562_033094</name>
</gene>
<organism evidence="1 2">
    <name type="scientific">Oryza meyeriana var. granulata</name>
    <dbReference type="NCBI Taxonomy" id="110450"/>
    <lineage>
        <taxon>Eukaryota</taxon>
        <taxon>Viridiplantae</taxon>
        <taxon>Streptophyta</taxon>
        <taxon>Embryophyta</taxon>
        <taxon>Tracheophyta</taxon>
        <taxon>Spermatophyta</taxon>
        <taxon>Magnoliopsida</taxon>
        <taxon>Liliopsida</taxon>
        <taxon>Poales</taxon>
        <taxon>Poaceae</taxon>
        <taxon>BOP clade</taxon>
        <taxon>Oryzoideae</taxon>
        <taxon>Oryzeae</taxon>
        <taxon>Oryzinae</taxon>
        <taxon>Oryza</taxon>
        <taxon>Oryza meyeriana</taxon>
    </lineage>
</organism>
<dbReference type="EMBL" id="SPHZ02000006">
    <property type="protein sequence ID" value="KAF0915021.1"/>
    <property type="molecule type" value="Genomic_DNA"/>
</dbReference>
<evidence type="ECO:0000313" key="2">
    <source>
        <dbReference type="Proteomes" id="UP000479710"/>
    </source>
</evidence>
<proteinExistence type="predicted"/>
<sequence>MAASRKLELALAGSLDAGYFGSSNSQLALLPLATAPSSTPLELVPTARAHSAGRFALAPRRHAALPSVGAHAFTVWSQACRPTGCLRGAHTAGSRSICEKWRWYW</sequence>